<dbReference type="InterPro" id="IPR027413">
    <property type="entry name" value="GROEL-like_equatorial_sf"/>
</dbReference>
<dbReference type="Pfam" id="PF00118">
    <property type="entry name" value="Cpn60_TCP1"/>
    <property type="match status" value="1"/>
</dbReference>
<dbReference type="NCBIfam" id="NF041082">
    <property type="entry name" value="thermosome_alpha"/>
    <property type="match status" value="1"/>
</dbReference>
<dbReference type="GO" id="GO:0005832">
    <property type="term" value="C:chaperonin-containing T-complex"/>
    <property type="evidence" value="ECO:0007669"/>
    <property type="project" value="UniProtKB-ARBA"/>
</dbReference>
<dbReference type="FunFam" id="1.10.560.10:FF:000045">
    <property type="entry name" value="T-complex protein 1 subunit eta"/>
    <property type="match status" value="1"/>
</dbReference>
<keyword evidence="8 10" id="KW-0143">Chaperone</keyword>
<evidence type="ECO:0000256" key="3">
    <source>
        <dbReference type="ARBA" id="ARBA00011381"/>
    </source>
</evidence>
<dbReference type="Proteomes" id="UP000247702">
    <property type="component" value="Unassembled WGS sequence"/>
</dbReference>
<dbReference type="PRINTS" id="PR00304">
    <property type="entry name" value="TCOMPLEXTCP1"/>
</dbReference>
<dbReference type="CDD" id="cd03340">
    <property type="entry name" value="TCP1_eta"/>
    <property type="match status" value="1"/>
</dbReference>
<dbReference type="FunFam" id="3.30.260.10:FF:000022">
    <property type="entry name" value="T-complex protein 1 subunit eta"/>
    <property type="match status" value="1"/>
</dbReference>
<feature type="region of interest" description="Disordered" evidence="12">
    <location>
        <begin position="531"/>
        <end position="560"/>
    </location>
</feature>
<evidence type="ECO:0000256" key="9">
    <source>
        <dbReference type="ARBA" id="ARBA00032221"/>
    </source>
</evidence>
<dbReference type="Gene3D" id="1.10.560.10">
    <property type="entry name" value="GroEL-like equatorial domain"/>
    <property type="match status" value="1"/>
</dbReference>
<comment type="subcellular location">
    <subcellularLocation>
        <location evidence="1 11">Cytoplasm</location>
    </subcellularLocation>
</comment>
<dbReference type="Gene3D" id="3.50.7.10">
    <property type="entry name" value="GroEL"/>
    <property type="match status" value="1"/>
</dbReference>
<dbReference type="NCBIfam" id="TIGR02345">
    <property type="entry name" value="chap_CCT_eta"/>
    <property type="match status" value="1"/>
</dbReference>
<comment type="subunit">
    <text evidence="11">Heterooligomeric complex that forms two stacked rings.</text>
</comment>
<dbReference type="STRING" id="94130.A0A2Z6RNL4"/>
<protein>
    <recommendedName>
        <fullName evidence="4 11">T-complex protein 1 subunit eta</fullName>
        <shortName evidence="11">TCP-1-eta</shortName>
    </recommendedName>
    <alternativeName>
        <fullName evidence="9 11">CCT-eta</fullName>
    </alternativeName>
</protein>
<dbReference type="SUPFAM" id="SSF52029">
    <property type="entry name" value="GroEL apical domain-like"/>
    <property type="match status" value="1"/>
</dbReference>
<dbReference type="InterPro" id="IPR027409">
    <property type="entry name" value="GroEL-like_apical_dom_sf"/>
</dbReference>
<evidence type="ECO:0000256" key="5">
    <source>
        <dbReference type="ARBA" id="ARBA00022490"/>
    </source>
</evidence>
<reference evidence="13 15" key="1">
    <citation type="submission" date="2017-11" db="EMBL/GenBank/DDBJ databases">
        <title>The genome of Rhizophagus clarus HR1 reveals common genetic basis of auxotrophy among arbuscular mycorrhizal fungi.</title>
        <authorList>
            <person name="Kobayashi Y."/>
        </authorList>
    </citation>
    <scope>NUCLEOTIDE SEQUENCE [LARGE SCALE GENOMIC DNA]</scope>
    <source>
        <strain evidence="13 15">HR1</strain>
    </source>
</reference>
<sequence>MAGRGLPLMQPQIILLKEGTDASQGRGQLLSNINACLAVVDAVRTTLGPRGMDKLIVDDKGDVTISNDGATIMKLLDVIHPAAKTLVDIARSQDAEVGDGTTSVVLLAGEFLKEVRGYIEDGVSPHVIIKGYRNAAQLAINKIKEIAIKIERTDDDQFRDLLKKCAGTAMSSKLIHSHKDFFTNMVVNAVLKLDQEELNEKLIGIKRIPGGAMEDSLLVDGVAFKKTFSYAGFEQQPKSFKHPKILSLNIELELKAEKDNAEVRIDDVSEYQAIVDAEWTIIYSKLEAIVNTGAKVVLSRLPIGDLATQYFADRDIFCAGRVPAEDLNRVVNAVGGSIQTTVSNIEEKHLGTCDYFEEKQIGGERFNLFEGCTATKTCTLILRGGAEQFIAEVERSLHDAIMIVKRCLKNNLIVAGGGATEMEISKYLRDYSRTIEGKQQLIIGAFARALEIIPRQLCDNAGFDATDILNNLRMKHAQGALWYGVDINAESIVDNYEKFVWEPALVKTNAIAAASEAACLILSVDETVRNPASEKPQAGPPMPRGGAQRAFRGRGRGIPR</sequence>
<organism evidence="13 15">
    <name type="scientific">Rhizophagus clarus</name>
    <dbReference type="NCBI Taxonomy" id="94130"/>
    <lineage>
        <taxon>Eukaryota</taxon>
        <taxon>Fungi</taxon>
        <taxon>Fungi incertae sedis</taxon>
        <taxon>Mucoromycota</taxon>
        <taxon>Glomeromycotina</taxon>
        <taxon>Glomeromycetes</taxon>
        <taxon>Glomerales</taxon>
        <taxon>Glomeraceae</taxon>
        <taxon>Rhizophagus</taxon>
    </lineage>
</organism>
<evidence type="ECO:0000256" key="11">
    <source>
        <dbReference type="RuleBase" id="RU365042"/>
    </source>
</evidence>
<dbReference type="InterPro" id="IPR017998">
    <property type="entry name" value="Chaperone_TCP-1"/>
</dbReference>
<keyword evidence="15" id="KW-1185">Reference proteome</keyword>
<dbReference type="Proteomes" id="UP000615446">
    <property type="component" value="Unassembled WGS sequence"/>
</dbReference>
<keyword evidence="5 11" id="KW-0963">Cytoplasm</keyword>
<feature type="compositionally biased region" description="Basic residues" evidence="12">
    <location>
        <begin position="551"/>
        <end position="560"/>
    </location>
</feature>
<dbReference type="EMBL" id="BEXD01002558">
    <property type="protein sequence ID" value="GBB98729.1"/>
    <property type="molecule type" value="Genomic_DNA"/>
</dbReference>
<dbReference type="InterPro" id="IPR012720">
    <property type="entry name" value="Chap_CCT_eta"/>
</dbReference>
<dbReference type="FunFam" id="3.50.7.10:FF:000006">
    <property type="entry name" value="T-complex protein 1 subunit eta"/>
    <property type="match status" value="1"/>
</dbReference>
<dbReference type="AlphaFoldDB" id="A0A2Z6RNL4"/>
<evidence type="ECO:0000256" key="1">
    <source>
        <dbReference type="ARBA" id="ARBA00004496"/>
    </source>
</evidence>
<dbReference type="GO" id="GO:0051082">
    <property type="term" value="F:unfolded protein binding"/>
    <property type="evidence" value="ECO:0007669"/>
    <property type="project" value="InterPro"/>
</dbReference>
<comment type="subunit">
    <text evidence="3">Component of the T-complex protein 1 (TCP1) complex.</text>
</comment>
<accession>A0A2Z6RNL4</accession>
<dbReference type="PROSITE" id="PS00750">
    <property type="entry name" value="TCP1_1"/>
    <property type="match status" value="1"/>
</dbReference>
<evidence type="ECO:0000256" key="10">
    <source>
        <dbReference type="RuleBase" id="RU004187"/>
    </source>
</evidence>
<evidence type="ECO:0000256" key="12">
    <source>
        <dbReference type="SAM" id="MobiDB-lite"/>
    </source>
</evidence>
<dbReference type="GO" id="GO:0005524">
    <property type="term" value="F:ATP binding"/>
    <property type="evidence" value="ECO:0007669"/>
    <property type="project" value="UniProtKB-KW"/>
</dbReference>
<dbReference type="EMBL" id="BLAL01000028">
    <property type="protein sequence ID" value="GES77092.1"/>
    <property type="molecule type" value="Genomic_DNA"/>
</dbReference>
<comment type="function">
    <text evidence="11">Molecular chaperone; assists the folding of proteins upon ATP hydrolysis. Known to play a role, in vitro, in the folding of actin and tubulin.</text>
</comment>
<dbReference type="SUPFAM" id="SSF48592">
    <property type="entry name" value="GroEL equatorial domain-like"/>
    <property type="match status" value="1"/>
</dbReference>
<dbReference type="PANTHER" id="PTHR11353">
    <property type="entry name" value="CHAPERONIN"/>
    <property type="match status" value="1"/>
</dbReference>
<dbReference type="NCBIfam" id="NF041083">
    <property type="entry name" value="thermosome_beta"/>
    <property type="match status" value="1"/>
</dbReference>
<evidence type="ECO:0000256" key="4">
    <source>
        <dbReference type="ARBA" id="ARBA00015836"/>
    </source>
</evidence>
<name>A0A2Z6RNL4_9GLOM</name>
<dbReference type="InterPro" id="IPR002423">
    <property type="entry name" value="Cpn60/GroEL/TCP-1"/>
</dbReference>
<proteinExistence type="inferred from homology"/>
<dbReference type="SUPFAM" id="SSF54849">
    <property type="entry name" value="GroEL-intermediate domain like"/>
    <property type="match status" value="1"/>
</dbReference>
<dbReference type="OrthoDB" id="10248520at2759"/>
<dbReference type="InterPro" id="IPR002194">
    <property type="entry name" value="Chaperonin_TCP-1_CS"/>
</dbReference>
<dbReference type="Gene3D" id="3.30.260.10">
    <property type="entry name" value="TCP-1-like chaperonin intermediate domain"/>
    <property type="match status" value="1"/>
</dbReference>
<dbReference type="GO" id="GO:0016887">
    <property type="term" value="F:ATP hydrolysis activity"/>
    <property type="evidence" value="ECO:0007669"/>
    <property type="project" value="InterPro"/>
</dbReference>
<dbReference type="PROSITE" id="PS00751">
    <property type="entry name" value="TCP1_2"/>
    <property type="match status" value="1"/>
</dbReference>
<keyword evidence="6 10" id="KW-0547">Nucleotide-binding</keyword>
<dbReference type="InterPro" id="IPR027410">
    <property type="entry name" value="TCP-1-like_intermed_sf"/>
</dbReference>
<evidence type="ECO:0000313" key="15">
    <source>
        <dbReference type="Proteomes" id="UP000247702"/>
    </source>
</evidence>
<evidence type="ECO:0000256" key="8">
    <source>
        <dbReference type="ARBA" id="ARBA00023186"/>
    </source>
</evidence>
<reference evidence="14" key="2">
    <citation type="submission" date="2019-10" db="EMBL/GenBank/DDBJ databases">
        <title>Conservation and host-specific expression of non-tandemly repeated heterogenous ribosome RNA gene in arbuscular mycorrhizal fungi.</title>
        <authorList>
            <person name="Maeda T."/>
            <person name="Kobayashi Y."/>
            <person name="Nakagawa T."/>
            <person name="Ezawa T."/>
            <person name="Yamaguchi K."/>
            <person name="Bino T."/>
            <person name="Nishimoto Y."/>
            <person name="Shigenobu S."/>
            <person name="Kawaguchi M."/>
        </authorList>
    </citation>
    <scope>NUCLEOTIDE SEQUENCE</scope>
    <source>
        <strain evidence="14">HR1</strain>
    </source>
</reference>
<dbReference type="GO" id="GO:0140662">
    <property type="term" value="F:ATP-dependent protein folding chaperone"/>
    <property type="evidence" value="ECO:0007669"/>
    <property type="project" value="InterPro"/>
</dbReference>
<evidence type="ECO:0000256" key="2">
    <source>
        <dbReference type="ARBA" id="ARBA00008020"/>
    </source>
</evidence>
<comment type="caution">
    <text evidence="13">The sequence shown here is derived from an EMBL/GenBank/DDBJ whole genome shotgun (WGS) entry which is preliminary data.</text>
</comment>
<evidence type="ECO:0000313" key="14">
    <source>
        <dbReference type="EMBL" id="GES77092.1"/>
    </source>
</evidence>
<evidence type="ECO:0000256" key="6">
    <source>
        <dbReference type="ARBA" id="ARBA00022741"/>
    </source>
</evidence>
<dbReference type="InterPro" id="IPR053374">
    <property type="entry name" value="TCP-1_chaperonin"/>
</dbReference>
<dbReference type="InterPro" id="IPR054827">
    <property type="entry name" value="thermosome_alpha"/>
</dbReference>
<comment type="similarity">
    <text evidence="2 10">Belongs to the TCP-1 chaperonin family.</text>
</comment>
<dbReference type="FunFam" id="1.10.560.10:FF:000017">
    <property type="entry name" value="T-complex protein 1 subunit eta"/>
    <property type="match status" value="1"/>
</dbReference>
<dbReference type="PROSITE" id="PS00995">
    <property type="entry name" value="TCP1_3"/>
    <property type="match status" value="1"/>
</dbReference>
<keyword evidence="7 10" id="KW-0067">ATP-binding</keyword>
<gene>
    <name evidence="14" type="ORF">RCL2_000447800</name>
    <name evidence="13" type="ORF">RclHR1_03300009</name>
</gene>
<evidence type="ECO:0000256" key="7">
    <source>
        <dbReference type="ARBA" id="ARBA00022840"/>
    </source>
</evidence>
<evidence type="ECO:0000313" key="13">
    <source>
        <dbReference type="EMBL" id="GBB98729.1"/>
    </source>
</evidence>